<dbReference type="Pfam" id="PF01047">
    <property type="entry name" value="MarR"/>
    <property type="match status" value="1"/>
</dbReference>
<evidence type="ECO:0000313" key="5">
    <source>
        <dbReference type="EMBL" id="MFC6040730.1"/>
    </source>
</evidence>
<dbReference type="SUPFAM" id="SSF46785">
    <property type="entry name" value="Winged helix' DNA-binding domain"/>
    <property type="match status" value="1"/>
</dbReference>
<evidence type="ECO:0000259" key="4">
    <source>
        <dbReference type="PROSITE" id="PS50995"/>
    </source>
</evidence>
<dbReference type="InterPro" id="IPR036388">
    <property type="entry name" value="WH-like_DNA-bd_sf"/>
</dbReference>
<dbReference type="InterPro" id="IPR039422">
    <property type="entry name" value="MarR/SlyA-like"/>
</dbReference>
<dbReference type="PANTHER" id="PTHR33164">
    <property type="entry name" value="TRANSCRIPTIONAL REGULATOR, MARR FAMILY"/>
    <property type="match status" value="1"/>
</dbReference>
<comment type="caution">
    <text evidence="5">The sequence shown here is derived from an EMBL/GenBank/DDBJ whole genome shotgun (WGS) entry which is preliminary data.</text>
</comment>
<protein>
    <submittedName>
        <fullName evidence="5">MarR family winged helix-turn-helix transcriptional regulator</fullName>
    </submittedName>
</protein>
<evidence type="ECO:0000256" key="1">
    <source>
        <dbReference type="ARBA" id="ARBA00023015"/>
    </source>
</evidence>
<dbReference type="Gene3D" id="1.10.10.10">
    <property type="entry name" value="Winged helix-like DNA-binding domain superfamily/Winged helix DNA-binding domain"/>
    <property type="match status" value="1"/>
</dbReference>
<gene>
    <name evidence="5" type="ORF">ACFPYN_14985</name>
</gene>
<keyword evidence="2" id="KW-0238">DNA-binding</keyword>
<dbReference type="RefSeq" id="WP_377735278.1">
    <property type="nucleotide sequence ID" value="NZ_JBHSRI010000025.1"/>
</dbReference>
<dbReference type="PRINTS" id="PR00598">
    <property type="entry name" value="HTHMARR"/>
</dbReference>
<accession>A0ABW1L9T2</accession>
<keyword evidence="6" id="KW-1185">Reference proteome</keyword>
<dbReference type="PROSITE" id="PS50995">
    <property type="entry name" value="HTH_MARR_2"/>
    <property type="match status" value="1"/>
</dbReference>
<dbReference type="InterPro" id="IPR036390">
    <property type="entry name" value="WH_DNA-bd_sf"/>
</dbReference>
<evidence type="ECO:0000256" key="3">
    <source>
        <dbReference type="ARBA" id="ARBA00023163"/>
    </source>
</evidence>
<organism evidence="5 6">
    <name type="scientific">Paenisporosarcina macmurdoensis</name>
    <dbReference type="NCBI Taxonomy" id="212659"/>
    <lineage>
        <taxon>Bacteria</taxon>
        <taxon>Bacillati</taxon>
        <taxon>Bacillota</taxon>
        <taxon>Bacilli</taxon>
        <taxon>Bacillales</taxon>
        <taxon>Caryophanaceae</taxon>
        <taxon>Paenisporosarcina</taxon>
    </lineage>
</organism>
<dbReference type="PANTHER" id="PTHR33164:SF56">
    <property type="entry name" value="HTH-TYPE TRANSCRIPTIONAL REGULATOR MHQR"/>
    <property type="match status" value="1"/>
</dbReference>
<feature type="domain" description="HTH marR-type" evidence="4">
    <location>
        <begin position="7"/>
        <end position="139"/>
    </location>
</feature>
<dbReference type="Proteomes" id="UP001596170">
    <property type="component" value="Unassembled WGS sequence"/>
</dbReference>
<keyword evidence="3" id="KW-0804">Transcription</keyword>
<dbReference type="SMART" id="SM00347">
    <property type="entry name" value="HTH_MARR"/>
    <property type="match status" value="1"/>
</dbReference>
<name>A0ABW1L9T2_9BACL</name>
<evidence type="ECO:0000313" key="6">
    <source>
        <dbReference type="Proteomes" id="UP001596170"/>
    </source>
</evidence>
<reference evidence="6" key="1">
    <citation type="journal article" date="2019" name="Int. J. Syst. Evol. Microbiol.">
        <title>The Global Catalogue of Microorganisms (GCM) 10K type strain sequencing project: providing services to taxonomists for standard genome sequencing and annotation.</title>
        <authorList>
            <consortium name="The Broad Institute Genomics Platform"/>
            <consortium name="The Broad Institute Genome Sequencing Center for Infectious Disease"/>
            <person name="Wu L."/>
            <person name="Ma J."/>
        </authorList>
    </citation>
    <scope>NUCLEOTIDE SEQUENCE [LARGE SCALE GENOMIC DNA]</scope>
    <source>
        <strain evidence="6">CCUG 54527</strain>
    </source>
</reference>
<proteinExistence type="predicted"/>
<sequence length="144" mass="16249">MVVANNKLKAVTVMLRASQAVQEVLKKNIALHGLNQTEFAVLELLYHKGDQPIQIIGKKILISSGSITYVVDKLEQKNFAIRKACPTDRRVTFAAITSQGKTFMDEHFPKHEAKIEEIFEQLSEDEINDTIELLKRIGHHAAKL</sequence>
<evidence type="ECO:0000256" key="2">
    <source>
        <dbReference type="ARBA" id="ARBA00023125"/>
    </source>
</evidence>
<dbReference type="InterPro" id="IPR000835">
    <property type="entry name" value="HTH_MarR-typ"/>
</dbReference>
<dbReference type="EMBL" id="JBHSRI010000025">
    <property type="protein sequence ID" value="MFC6040730.1"/>
    <property type="molecule type" value="Genomic_DNA"/>
</dbReference>
<keyword evidence="1" id="KW-0805">Transcription regulation</keyword>